<dbReference type="PANTHER" id="PTHR36174">
    <property type="entry name" value="LIPID II:GLYCINE GLYCYLTRANSFERASE"/>
    <property type="match status" value="1"/>
</dbReference>
<gene>
    <name evidence="14" type="ORF">IV67_GL000095</name>
</gene>
<evidence type="ECO:0000313" key="15">
    <source>
        <dbReference type="Proteomes" id="UP000051673"/>
    </source>
</evidence>
<comment type="caution">
    <text evidence="14">The sequence shown here is derived from an EMBL/GenBank/DDBJ whole genome shotgun (WGS) entry which is preliminary data.</text>
</comment>
<evidence type="ECO:0000313" key="14">
    <source>
        <dbReference type="EMBL" id="KRN78079.1"/>
    </source>
</evidence>
<comment type="similarity">
    <text evidence="1">Belongs to the FemABX family.</text>
</comment>
<dbReference type="SUPFAM" id="SSF55729">
    <property type="entry name" value="Acyl-CoA N-acyltransferases (Nat)"/>
    <property type="match status" value="2"/>
</dbReference>
<name>A0A0R2JLH9_9LACO</name>
<keyword evidence="13" id="KW-0175">Coiled coil</keyword>
<dbReference type="InterPro" id="IPR050644">
    <property type="entry name" value="PG_Glycine_Bridge_Synth"/>
</dbReference>
<dbReference type="InterPro" id="IPR010978">
    <property type="entry name" value="tRNA-bd_arm"/>
</dbReference>
<evidence type="ECO:0000256" key="9">
    <source>
        <dbReference type="ARBA" id="ARBA00023316"/>
    </source>
</evidence>
<keyword evidence="9" id="KW-0961">Cell wall biogenesis/degradation</keyword>
<keyword evidence="5" id="KW-0808">Transferase</keyword>
<evidence type="ECO:0000256" key="10">
    <source>
        <dbReference type="ARBA" id="ARBA00030706"/>
    </source>
</evidence>
<evidence type="ECO:0000256" key="12">
    <source>
        <dbReference type="ARBA" id="ARBA00047483"/>
    </source>
</evidence>
<dbReference type="EC" id="2.3.2.17" evidence="2"/>
<evidence type="ECO:0000256" key="13">
    <source>
        <dbReference type="SAM" id="Coils"/>
    </source>
</evidence>
<evidence type="ECO:0000256" key="2">
    <source>
        <dbReference type="ARBA" id="ARBA00012466"/>
    </source>
</evidence>
<dbReference type="InterPro" id="IPR003447">
    <property type="entry name" value="FEMABX"/>
</dbReference>
<organism evidence="14 15">
    <name type="scientific">Weissella minor</name>
    <dbReference type="NCBI Taxonomy" id="1620"/>
    <lineage>
        <taxon>Bacteria</taxon>
        <taxon>Bacillati</taxon>
        <taxon>Bacillota</taxon>
        <taxon>Bacilli</taxon>
        <taxon>Lactobacillales</taxon>
        <taxon>Lactobacillaceae</taxon>
        <taxon>Weissella</taxon>
    </lineage>
</organism>
<keyword evidence="4" id="KW-0963">Cytoplasm</keyword>
<dbReference type="OrthoDB" id="2303924at2"/>
<keyword evidence="7" id="KW-0573">Peptidoglycan synthesis</keyword>
<evidence type="ECO:0000256" key="5">
    <source>
        <dbReference type="ARBA" id="ARBA00022679"/>
    </source>
</evidence>
<keyword evidence="6" id="KW-0133">Cell shape</keyword>
<dbReference type="InterPro" id="IPR016181">
    <property type="entry name" value="Acyl_CoA_acyltransferase"/>
</dbReference>
<proteinExistence type="inferred from homology"/>
<dbReference type="Gene3D" id="3.40.630.30">
    <property type="match status" value="2"/>
</dbReference>
<accession>A0A0R2JLH9</accession>
<evidence type="ECO:0000256" key="6">
    <source>
        <dbReference type="ARBA" id="ARBA00022960"/>
    </source>
</evidence>
<evidence type="ECO:0000256" key="4">
    <source>
        <dbReference type="ARBA" id="ARBA00022490"/>
    </source>
</evidence>
<evidence type="ECO:0000256" key="8">
    <source>
        <dbReference type="ARBA" id="ARBA00023315"/>
    </source>
</evidence>
<dbReference type="GO" id="GO:0009252">
    <property type="term" value="P:peptidoglycan biosynthetic process"/>
    <property type="evidence" value="ECO:0007669"/>
    <property type="project" value="UniProtKB-KW"/>
</dbReference>
<feature type="coiled-coil region" evidence="13">
    <location>
        <begin position="251"/>
        <end position="312"/>
    </location>
</feature>
<evidence type="ECO:0000256" key="3">
    <source>
        <dbReference type="ARBA" id="ARBA00016236"/>
    </source>
</evidence>
<comment type="catalytic activity">
    <reaction evidence="12">
        <text>beta-D-GlcNAc-(1-&gt;4)-Mur2Ac(oyl-L-Ala-D-isoglutaminyl-L-Lys-(N(6)-Gly)-D-Ala-D-Ala)-di-trans,octa-cis-undecaprenyl diphosphate + 2 glycyl-tRNA(Gly) = MurNAc-L-Ala-D-isoglutaminyl-L-Lys-(N(6)-tri-Gly)-D-Ala-D-Ala-diphospho-di-trans,octa-cis-undecaprenyl-GlcNAc + 2 tRNA(Gly) + 2 H(+)</text>
        <dbReference type="Rhea" id="RHEA:30439"/>
        <dbReference type="Rhea" id="RHEA-COMP:9664"/>
        <dbReference type="Rhea" id="RHEA-COMP:9683"/>
        <dbReference type="ChEBI" id="CHEBI:15378"/>
        <dbReference type="ChEBI" id="CHEBI:62234"/>
        <dbReference type="ChEBI" id="CHEBI:62235"/>
        <dbReference type="ChEBI" id="CHEBI:78442"/>
        <dbReference type="ChEBI" id="CHEBI:78522"/>
        <dbReference type="EC" id="2.3.2.17"/>
    </reaction>
</comment>
<keyword evidence="15" id="KW-1185">Reference proteome</keyword>
<dbReference type="GO" id="GO:0071555">
    <property type="term" value="P:cell wall organization"/>
    <property type="evidence" value="ECO:0007669"/>
    <property type="project" value="UniProtKB-KW"/>
</dbReference>
<dbReference type="SUPFAM" id="SSF46589">
    <property type="entry name" value="tRNA-binding arm"/>
    <property type="match status" value="1"/>
</dbReference>
<dbReference type="GO" id="GO:0000166">
    <property type="term" value="F:nucleotide binding"/>
    <property type="evidence" value="ECO:0007669"/>
    <property type="project" value="InterPro"/>
</dbReference>
<evidence type="ECO:0000256" key="1">
    <source>
        <dbReference type="ARBA" id="ARBA00009943"/>
    </source>
</evidence>
<dbReference type="PROSITE" id="PS51191">
    <property type="entry name" value="FEMABX"/>
    <property type="match status" value="1"/>
</dbReference>
<dbReference type="RefSeq" id="WP_057785960.1">
    <property type="nucleotide sequence ID" value="NZ_JQCD01000004.1"/>
</dbReference>
<reference evidence="14 15" key="1">
    <citation type="journal article" date="2015" name="Genome Announc.">
        <title>Expanding the biotechnology potential of lactobacilli through comparative genomics of 213 strains and associated genera.</title>
        <authorList>
            <person name="Sun Z."/>
            <person name="Harris H.M."/>
            <person name="McCann A."/>
            <person name="Guo C."/>
            <person name="Argimon S."/>
            <person name="Zhang W."/>
            <person name="Yang X."/>
            <person name="Jeffery I.B."/>
            <person name="Cooney J.C."/>
            <person name="Kagawa T.F."/>
            <person name="Liu W."/>
            <person name="Song Y."/>
            <person name="Salvetti E."/>
            <person name="Wrobel A."/>
            <person name="Rasinkangas P."/>
            <person name="Parkhill J."/>
            <person name="Rea M.C."/>
            <person name="O'Sullivan O."/>
            <person name="Ritari J."/>
            <person name="Douillard F.P."/>
            <person name="Paul Ross R."/>
            <person name="Yang R."/>
            <person name="Briner A.E."/>
            <person name="Felis G.E."/>
            <person name="de Vos W.M."/>
            <person name="Barrangou R."/>
            <person name="Klaenhammer T.R."/>
            <person name="Caufield P.W."/>
            <person name="Cui Y."/>
            <person name="Zhang H."/>
            <person name="O'Toole P.W."/>
        </authorList>
    </citation>
    <scope>NUCLEOTIDE SEQUENCE [LARGE SCALE GENOMIC DNA]</scope>
    <source>
        <strain evidence="14 15">DSM 20014</strain>
    </source>
</reference>
<dbReference type="EMBL" id="JQCD01000004">
    <property type="protein sequence ID" value="KRN78079.1"/>
    <property type="molecule type" value="Genomic_DNA"/>
</dbReference>
<dbReference type="PANTHER" id="PTHR36174:SF2">
    <property type="entry name" value="AMINOACYLTRANSFERASE FEMA"/>
    <property type="match status" value="1"/>
</dbReference>
<sequence length="419" mass="47845">MEFRELSKQEFDGFAKDHPQSSFLQTSAQATVISERSWNAALVGLVEDGQVVAAAVLSWTHIHTGELFKIDGGMLIDYSNAELVKAFLDGTIAFAKKHNGVYLEVMPNKVHRKFNDEGELLEAPDESVTDLMVSLGGTHVKPTRGMTVTTAPYWQYTKDLTPILESEDPDKALLDSFAKDGKYYTKKVNQFGITTRRLGREDLPAFKDLTQSTADRLHYHDKELSYYEKVFDIFGDDAYFVFSELDFQDYIDAQREKSDDLQKQLDDLDARIAEKPNYKKLKRQRNEFADQQVQHEKRIKDAQAMMEQAGQRKVVLSGALFLASDVEMMYLYSGTYEEYKKYYGPYAVQNYAFKVAIDRKIPRYNFYGISGVLDGSDGVLGFKQGFNGQIEEKVGSYIYPVNKSKYAFYRFAKKVLGRG</sequence>
<dbReference type="Gene3D" id="1.20.58.90">
    <property type="match status" value="1"/>
</dbReference>
<evidence type="ECO:0000256" key="11">
    <source>
        <dbReference type="ARBA" id="ARBA00032233"/>
    </source>
</evidence>
<dbReference type="AlphaFoldDB" id="A0A0R2JLH9"/>
<keyword evidence="8" id="KW-0012">Acyltransferase</keyword>
<dbReference type="GO" id="GO:0008360">
    <property type="term" value="P:regulation of cell shape"/>
    <property type="evidence" value="ECO:0007669"/>
    <property type="project" value="UniProtKB-KW"/>
</dbReference>
<dbReference type="Proteomes" id="UP000051673">
    <property type="component" value="Unassembled WGS sequence"/>
</dbReference>
<evidence type="ECO:0000256" key="7">
    <source>
        <dbReference type="ARBA" id="ARBA00022984"/>
    </source>
</evidence>
<dbReference type="PATRIC" id="fig|1620.3.peg.100"/>
<protein>
    <recommendedName>
        <fullName evidence="3">Aminoacyltransferase FemA</fullName>
        <ecNumber evidence="2">2.3.2.17</ecNumber>
    </recommendedName>
    <alternativeName>
        <fullName evidence="11">Factor essential for expression of methicillin resistance A</fullName>
    </alternativeName>
    <alternativeName>
        <fullName evidence="10">N-acetylmuramoyl-L-alanyl-D-glutamyl-L-lysyl-(N6-glycyl)-D-alanyl-D-alanine-diphosphoundecaprenyl-N-acetylglucosamine:glycine glycyltransferase</fullName>
    </alternativeName>
</protein>
<dbReference type="Pfam" id="PF02388">
    <property type="entry name" value="FemAB"/>
    <property type="match status" value="1"/>
</dbReference>
<dbReference type="STRING" id="1620.IV67_GL000095"/>
<dbReference type="GO" id="GO:0016755">
    <property type="term" value="F:aminoacyltransferase activity"/>
    <property type="evidence" value="ECO:0007669"/>
    <property type="project" value="InterPro"/>
</dbReference>